<comment type="caution">
    <text evidence="2">The sequence shown here is derived from an EMBL/GenBank/DDBJ whole genome shotgun (WGS) entry which is preliminary data.</text>
</comment>
<sequence length="138" mass="15305">MENPLQPLIATLAAFLVLASCESRPREAPASSRQSDPVRSDPSSWKAWHDLMPGPGPRKLHLRGSVTVPSTLDQARLVRRDAASLEFEVQVEQLKGRGAQVITRRELEFSAPYEGDARQLTVHLPDGSSFQVEIQEVH</sequence>
<evidence type="ECO:0000313" key="2">
    <source>
        <dbReference type="EMBL" id="GAA5482717.1"/>
    </source>
</evidence>
<protein>
    <submittedName>
        <fullName evidence="2">Uncharacterized protein</fullName>
    </submittedName>
</protein>
<proteinExistence type="predicted"/>
<dbReference type="Proteomes" id="UP001476282">
    <property type="component" value="Unassembled WGS sequence"/>
</dbReference>
<organism evidence="2 3">
    <name type="scientific">Haloferula sargassicola</name>
    <dbReference type="NCBI Taxonomy" id="490096"/>
    <lineage>
        <taxon>Bacteria</taxon>
        <taxon>Pseudomonadati</taxon>
        <taxon>Verrucomicrobiota</taxon>
        <taxon>Verrucomicrobiia</taxon>
        <taxon>Verrucomicrobiales</taxon>
        <taxon>Verrucomicrobiaceae</taxon>
        <taxon>Haloferula</taxon>
    </lineage>
</organism>
<evidence type="ECO:0000256" key="1">
    <source>
        <dbReference type="SAM" id="MobiDB-lite"/>
    </source>
</evidence>
<dbReference type="EMBL" id="BAABRI010000009">
    <property type="protein sequence ID" value="GAA5482717.1"/>
    <property type="molecule type" value="Genomic_DNA"/>
</dbReference>
<feature type="region of interest" description="Disordered" evidence="1">
    <location>
        <begin position="25"/>
        <end position="59"/>
    </location>
</feature>
<accession>A0ABP9UPT0</accession>
<reference evidence="2 3" key="1">
    <citation type="submission" date="2024-02" db="EMBL/GenBank/DDBJ databases">
        <title>Haloferula sargassicola NBRC 104335.</title>
        <authorList>
            <person name="Ichikawa N."/>
            <person name="Katano-Makiyama Y."/>
            <person name="Hidaka K."/>
        </authorList>
    </citation>
    <scope>NUCLEOTIDE SEQUENCE [LARGE SCALE GENOMIC DNA]</scope>
    <source>
        <strain evidence="2 3">NBRC 104335</strain>
    </source>
</reference>
<feature type="compositionally biased region" description="Polar residues" evidence="1">
    <location>
        <begin position="31"/>
        <end position="43"/>
    </location>
</feature>
<name>A0ABP9UPT0_9BACT</name>
<keyword evidence="3" id="KW-1185">Reference proteome</keyword>
<gene>
    <name evidence="2" type="ORF">Hsar01_01940</name>
</gene>
<dbReference type="RefSeq" id="WP_353566848.1">
    <property type="nucleotide sequence ID" value="NZ_BAABRI010000009.1"/>
</dbReference>
<evidence type="ECO:0000313" key="3">
    <source>
        <dbReference type="Proteomes" id="UP001476282"/>
    </source>
</evidence>